<proteinExistence type="predicted"/>
<evidence type="ECO:0008006" key="3">
    <source>
        <dbReference type="Google" id="ProtNLM"/>
    </source>
</evidence>
<accession>A0ABX0RXU2</accession>
<keyword evidence="2" id="KW-1185">Reference proteome</keyword>
<evidence type="ECO:0000313" key="2">
    <source>
        <dbReference type="Proteomes" id="UP001515780"/>
    </source>
</evidence>
<dbReference type="InterPro" id="IPR025915">
    <property type="entry name" value="Phage_gp49_66"/>
</dbReference>
<dbReference type="Proteomes" id="UP001515780">
    <property type="component" value="Unassembled WGS sequence"/>
</dbReference>
<name>A0ABX0RXU2_9GAMM</name>
<dbReference type="RefSeq" id="WP_166934854.1">
    <property type="nucleotide sequence ID" value="NZ_VWXC01000013.1"/>
</dbReference>
<organism evidence="1 2">
    <name type="scientific">Candidatus Pantoea communis</name>
    <dbReference type="NCBI Taxonomy" id="2608354"/>
    <lineage>
        <taxon>Bacteria</taxon>
        <taxon>Pseudomonadati</taxon>
        <taxon>Pseudomonadota</taxon>
        <taxon>Gammaproteobacteria</taxon>
        <taxon>Enterobacterales</taxon>
        <taxon>Erwiniaceae</taxon>
        <taxon>Pantoea</taxon>
    </lineage>
</organism>
<comment type="caution">
    <text evidence="1">The sequence shown here is derived from an EMBL/GenBank/DDBJ whole genome shotgun (WGS) entry which is preliminary data.</text>
</comment>
<dbReference type="Pfam" id="PF13876">
    <property type="entry name" value="Phage_gp49_66"/>
    <property type="match status" value="1"/>
</dbReference>
<gene>
    <name evidence="1" type="ORF">F3J37_17890</name>
</gene>
<sequence>MSDAPKVTPEDIEKNISSTEIVKHVSQAGQVLRWAVLTTNSGFAVTGKPSCAVSPENDDAELGEKYAIENAKEELWALMGYALKEKLSQQ</sequence>
<evidence type="ECO:0000313" key="1">
    <source>
        <dbReference type="EMBL" id="NIG20549.1"/>
    </source>
</evidence>
<reference evidence="1 2" key="1">
    <citation type="journal article" date="2019" name="bioRxiv">
        <title>Bacteria contribute to plant secondary compound degradation in a generalist herbivore system.</title>
        <authorList>
            <person name="Francoeur C.B."/>
            <person name="Khadempour L."/>
            <person name="Moreira-Soto R.D."/>
            <person name="Gotting K."/>
            <person name="Book A.J."/>
            <person name="Pinto-Tomas A.A."/>
            <person name="Keefover-Ring K."/>
            <person name="Currie C.R."/>
        </authorList>
    </citation>
    <scope>NUCLEOTIDE SEQUENCE [LARGE SCALE GENOMIC DNA]</scope>
    <source>
        <strain evidence="1">Al-1710</strain>
    </source>
</reference>
<protein>
    <recommendedName>
        <fullName evidence="3">Phage protein</fullName>
    </recommendedName>
</protein>
<dbReference type="EMBL" id="VWXC01000013">
    <property type="protein sequence ID" value="NIG20549.1"/>
    <property type="molecule type" value="Genomic_DNA"/>
</dbReference>